<reference evidence="2" key="1">
    <citation type="journal article" date="2013" name="Nature">
        <title>Draft genome of the wheat A-genome progenitor Triticum urartu.</title>
        <authorList>
            <person name="Ling H.Q."/>
            <person name="Zhao S."/>
            <person name="Liu D."/>
            <person name="Wang J."/>
            <person name="Sun H."/>
            <person name="Zhang C."/>
            <person name="Fan H."/>
            <person name="Li D."/>
            <person name="Dong L."/>
            <person name="Tao Y."/>
            <person name="Gao C."/>
            <person name="Wu H."/>
            <person name="Li Y."/>
            <person name="Cui Y."/>
            <person name="Guo X."/>
            <person name="Zheng S."/>
            <person name="Wang B."/>
            <person name="Yu K."/>
            <person name="Liang Q."/>
            <person name="Yang W."/>
            <person name="Lou X."/>
            <person name="Chen J."/>
            <person name="Feng M."/>
            <person name="Jian J."/>
            <person name="Zhang X."/>
            <person name="Luo G."/>
            <person name="Jiang Y."/>
            <person name="Liu J."/>
            <person name="Wang Z."/>
            <person name="Sha Y."/>
            <person name="Zhang B."/>
            <person name="Wu H."/>
            <person name="Tang D."/>
            <person name="Shen Q."/>
            <person name="Xue P."/>
            <person name="Zou S."/>
            <person name="Wang X."/>
            <person name="Liu X."/>
            <person name="Wang F."/>
            <person name="Yang Y."/>
            <person name="An X."/>
            <person name="Dong Z."/>
            <person name="Zhang K."/>
            <person name="Zhang X."/>
            <person name="Luo M.C."/>
            <person name="Dvorak J."/>
            <person name="Tong Y."/>
            <person name="Wang J."/>
            <person name="Yang H."/>
            <person name="Li Z."/>
            <person name="Wang D."/>
            <person name="Zhang A."/>
            <person name="Wang J."/>
        </authorList>
    </citation>
    <scope>NUCLEOTIDE SEQUENCE</scope>
    <source>
        <strain evidence="2">cv. G1812</strain>
    </source>
</reference>
<sequence length="41" mass="4772">MGYIKAGRNQVFQGSSINSVNRHEFHIRMKIKHNQGPLLTY</sequence>
<dbReference type="Proteomes" id="UP000015106">
    <property type="component" value="Chromosome 3"/>
</dbReference>
<dbReference type="Gramene" id="TuG1812G0300003328.01.T01">
    <property type="protein sequence ID" value="TuG1812G0300003328.01.T01.cds269249"/>
    <property type="gene ID" value="TuG1812G0300003328.01"/>
</dbReference>
<reference evidence="1" key="2">
    <citation type="submission" date="2018-03" db="EMBL/GenBank/DDBJ databases">
        <title>The Triticum urartu genome reveals the dynamic nature of wheat genome evolution.</title>
        <authorList>
            <person name="Ling H."/>
            <person name="Ma B."/>
            <person name="Shi X."/>
            <person name="Liu H."/>
            <person name="Dong L."/>
            <person name="Sun H."/>
            <person name="Cao Y."/>
            <person name="Gao Q."/>
            <person name="Zheng S."/>
            <person name="Li Y."/>
            <person name="Yu Y."/>
            <person name="Du H."/>
            <person name="Qi M."/>
            <person name="Li Y."/>
            <person name="Yu H."/>
            <person name="Cui Y."/>
            <person name="Wang N."/>
            <person name="Chen C."/>
            <person name="Wu H."/>
            <person name="Zhao Y."/>
            <person name="Zhang J."/>
            <person name="Li Y."/>
            <person name="Zhou W."/>
            <person name="Zhang B."/>
            <person name="Hu W."/>
            <person name="Eijk M."/>
            <person name="Tang J."/>
            <person name="Witsenboer H."/>
            <person name="Zhao S."/>
            <person name="Li Z."/>
            <person name="Zhang A."/>
            <person name="Wang D."/>
            <person name="Liang C."/>
        </authorList>
    </citation>
    <scope>NUCLEOTIDE SEQUENCE [LARGE SCALE GENOMIC DNA]</scope>
    <source>
        <strain evidence="1">cv. G1812</strain>
    </source>
</reference>
<evidence type="ECO:0000313" key="2">
    <source>
        <dbReference type="Proteomes" id="UP000015106"/>
    </source>
</evidence>
<dbReference type="EnsemblPlants" id="TuG1812G0300003328.01.T01">
    <property type="protein sequence ID" value="TuG1812G0300003328.01.T01.cds269249"/>
    <property type="gene ID" value="TuG1812G0300003328.01"/>
</dbReference>
<evidence type="ECO:0000313" key="1">
    <source>
        <dbReference type="EnsemblPlants" id="TuG1812G0300003328.01.T01.cds269249"/>
    </source>
</evidence>
<dbReference type="AlphaFoldDB" id="A0A8R7TY19"/>
<keyword evidence="2" id="KW-1185">Reference proteome</keyword>
<accession>A0A8R7TY19</accession>
<reference evidence="1" key="3">
    <citation type="submission" date="2022-06" db="UniProtKB">
        <authorList>
            <consortium name="EnsemblPlants"/>
        </authorList>
    </citation>
    <scope>IDENTIFICATION</scope>
</reference>
<organism evidence="1 2">
    <name type="scientific">Triticum urartu</name>
    <name type="common">Red wild einkorn</name>
    <name type="synonym">Crithodium urartu</name>
    <dbReference type="NCBI Taxonomy" id="4572"/>
    <lineage>
        <taxon>Eukaryota</taxon>
        <taxon>Viridiplantae</taxon>
        <taxon>Streptophyta</taxon>
        <taxon>Embryophyta</taxon>
        <taxon>Tracheophyta</taxon>
        <taxon>Spermatophyta</taxon>
        <taxon>Magnoliopsida</taxon>
        <taxon>Liliopsida</taxon>
        <taxon>Poales</taxon>
        <taxon>Poaceae</taxon>
        <taxon>BOP clade</taxon>
        <taxon>Pooideae</taxon>
        <taxon>Triticodae</taxon>
        <taxon>Triticeae</taxon>
        <taxon>Triticinae</taxon>
        <taxon>Triticum</taxon>
    </lineage>
</organism>
<proteinExistence type="predicted"/>
<protein>
    <submittedName>
        <fullName evidence="1">Uncharacterized protein</fullName>
    </submittedName>
</protein>
<name>A0A8R7TY19_TRIUA</name>